<dbReference type="EMBL" id="MZGX01000004">
    <property type="protein sequence ID" value="OPX45521.1"/>
    <property type="molecule type" value="Genomic_DNA"/>
</dbReference>
<dbReference type="STRING" id="48256.CLHUN_08960"/>
<dbReference type="Proteomes" id="UP000191554">
    <property type="component" value="Unassembled WGS sequence"/>
</dbReference>
<proteinExistence type="predicted"/>
<reference evidence="2 3" key="1">
    <citation type="submission" date="2017-03" db="EMBL/GenBank/DDBJ databases">
        <title>Genome sequence of Clostridium hungatei DSM 14427.</title>
        <authorList>
            <person name="Poehlein A."/>
            <person name="Daniel R."/>
        </authorList>
    </citation>
    <scope>NUCLEOTIDE SEQUENCE [LARGE SCALE GENOMIC DNA]</scope>
    <source>
        <strain evidence="2 3">DSM 14427</strain>
    </source>
</reference>
<feature type="chain" id="PRO_5039410595" evidence="1">
    <location>
        <begin position="21"/>
        <end position="186"/>
    </location>
</feature>
<dbReference type="AlphaFoldDB" id="A0A1V4SQI2"/>
<feature type="signal peptide" evidence="1">
    <location>
        <begin position="1"/>
        <end position="20"/>
    </location>
</feature>
<evidence type="ECO:0000313" key="2">
    <source>
        <dbReference type="EMBL" id="OPX45521.1"/>
    </source>
</evidence>
<name>A0A1V4SQI2_RUMHU</name>
<evidence type="ECO:0000313" key="3">
    <source>
        <dbReference type="Proteomes" id="UP000191554"/>
    </source>
</evidence>
<dbReference type="OrthoDB" id="2381664at2"/>
<organism evidence="2 3">
    <name type="scientific">Ruminiclostridium hungatei</name>
    <name type="common">Clostridium hungatei</name>
    <dbReference type="NCBI Taxonomy" id="48256"/>
    <lineage>
        <taxon>Bacteria</taxon>
        <taxon>Bacillati</taxon>
        <taxon>Bacillota</taxon>
        <taxon>Clostridia</taxon>
        <taxon>Eubacteriales</taxon>
        <taxon>Oscillospiraceae</taxon>
        <taxon>Ruminiclostridium</taxon>
    </lineage>
</organism>
<keyword evidence="1" id="KW-0732">Signal</keyword>
<comment type="caution">
    <text evidence="2">The sequence shown here is derived from an EMBL/GenBank/DDBJ whole genome shotgun (WGS) entry which is preliminary data.</text>
</comment>
<keyword evidence="3" id="KW-1185">Reference proteome</keyword>
<evidence type="ECO:0000256" key="1">
    <source>
        <dbReference type="SAM" id="SignalP"/>
    </source>
</evidence>
<gene>
    <name evidence="2" type="ORF">CLHUN_08960</name>
</gene>
<protein>
    <submittedName>
        <fullName evidence="2">Uncharacterized protein</fullName>
    </submittedName>
</protein>
<accession>A0A1V4SQI2</accession>
<dbReference type="RefSeq" id="WP_080063349.1">
    <property type="nucleotide sequence ID" value="NZ_MZGX01000004.1"/>
</dbReference>
<sequence>MKKLKSVIKKKHIIILSAFACSFVLLQLAPAVRAETGSGQVIYDSTYIDKLESGLKSLIQSTREDLQKQMTASASQADLEKKLSDTEKELAALKESMVFKVVKLPVGKILLGGNSTEIILRTKNGATAYIEKTASGGLSNLISGKDHKNGEVIPDNQLLLVPNGDGRGIKASKESYIMVKGAYTIK</sequence>